<comment type="caution">
    <text evidence="2">The sequence shown here is derived from an EMBL/GenBank/DDBJ whole genome shotgun (WGS) entry which is preliminary data.</text>
</comment>
<feature type="transmembrane region" description="Helical" evidence="1">
    <location>
        <begin position="12"/>
        <end position="30"/>
    </location>
</feature>
<evidence type="ECO:0000313" key="2">
    <source>
        <dbReference type="EMBL" id="NYZ21578.1"/>
    </source>
</evidence>
<dbReference type="Pfam" id="PF13801">
    <property type="entry name" value="Metal_resist"/>
    <property type="match status" value="1"/>
</dbReference>
<reference evidence="2 3" key="1">
    <citation type="submission" date="2020-05" db="EMBL/GenBank/DDBJ databases">
        <title>Azospirillum oleiclasticum sp. nov, a nitrogen-fixing and heavy crude oil-emulsifying bacterium isolated from the crude oil of Yumen Oilfield.</title>
        <authorList>
            <person name="Wu D."/>
            <person name="Cai M."/>
            <person name="Zhang X."/>
        </authorList>
    </citation>
    <scope>NUCLEOTIDE SEQUENCE [LARGE SCALE GENOMIC DNA]</scope>
    <source>
        <strain evidence="2 3">ROY-1-1-2</strain>
    </source>
</reference>
<dbReference type="InterPro" id="IPR025961">
    <property type="entry name" value="Metal_resist"/>
</dbReference>
<evidence type="ECO:0000313" key="3">
    <source>
        <dbReference type="Proteomes" id="UP000584642"/>
    </source>
</evidence>
<keyword evidence="1" id="KW-1133">Transmembrane helix</keyword>
<name>A0ABX2TEJ2_9PROT</name>
<sequence length="141" mass="15865">MIAFLRRRWMPVTLVASLGINMFLVGFIVGNHGGPPPPPPDPQRIVDRAIEILPPQDAAVLRAVWERLRPSIPPGPPLRDFPLRVKAILLREPFDAAALSRLFDEQDRRDEERRALLRTGLIEAASAMSPEGRKRLAELRP</sequence>
<dbReference type="RefSeq" id="WP_180283351.1">
    <property type="nucleotide sequence ID" value="NZ_JABFDB010000012.1"/>
</dbReference>
<keyword evidence="1" id="KW-0472">Membrane</keyword>
<dbReference type="EMBL" id="JABFDB010000012">
    <property type="protein sequence ID" value="NYZ21578.1"/>
    <property type="molecule type" value="Genomic_DNA"/>
</dbReference>
<protein>
    <submittedName>
        <fullName evidence="2">Periplasmic heavy metal sensor</fullName>
    </submittedName>
</protein>
<dbReference type="Proteomes" id="UP000584642">
    <property type="component" value="Unassembled WGS sequence"/>
</dbReference>
<keyword evidence="3" id="KW-1185">Reference proteome</keyword>
<gene>
    <name evidence="2" type="ORF">HND93_17840</name>
</gene>
<proteinExistence type="predicted"/>
<keyword evidence="1" id="KW-0812">Transmembrane</keyword>
<accession>A0ABX2TEJ2</accession>
<organism evidence="2 3">
    <name type="scientific">Azospirillum oleiclasticum</name>
    <dbReference type="NCBI Taxonomy" id="2735135"/>
    <lineage>
        <taxon>Bacteria</taxon>
        <taxon>Pseudomonadati</taxon>
        <taxon>Pseudomonadota</taxon>
        <taxon>Alphaproteobacteria</taxon>
        <taxon>Rhodospirillales</taxon>
        <taxon>Azospirillaceae</taxon>
        <taxon>Azospirillum</taxon>
    </lineage>
</organism>
<evidence type="ECO:0000256" key="1">
    <source>
        <dbReference type="SAM" id="Phobius"/>
    </source>
</evidence>